<dbReference type="RefSeq" id="WP_172582939.1">
    <property type="nucleotide sequence ID" value="NZ_BAAAVY010000037.1"/>
</dbReference>
<evidence type="ECO:0000313" key="1">
    <source>
        <dbReference type="EMBL" id="SUU90816.1"/>
    </source>
</evidence>
<accession>A0A380WR77</accession>
<reference evidence="1 2" key="1">
    <citation type="submission" date="2018-06" db="EMBL/GenBank/DDBJ databases">
        <authorList>
            <consortium name="Pathogen Informatics"/>
            <person name="Doyle S."/>
        </authorList>
    </citation>
    <scope>NUCLEOTIDE SEQUENCE [LARGE SCALE GENOMIC DNA]</scope>
    <source>
        <strain evidence="1 2">NCTC10684</strain>
    </source>
</reference>
<sequence length="55" mass="6390">MSEGPADATKIEYLIIRRLMKEGNVTEEQARQLIAYLGHDWSSLIREARFVAKKR</sequence>
<evidence type="ECO:0000313" key="2">
    <source>
        <dbReference type="Proteomes" id="UP000254701"/>
    </source>
</evidence>
<dbReference type="Proteomes" id="UP000254701">
    <property type="component" value="Unassembled WGS sequence"/>
</dbReference>
<dbReference type="EMBL" id="UFSM01000001">
    <property type="protein sequence ID" value="SUU90816.1"/>
    <property type="molecule type" value="Genomic_DNA"/>
</dbReference>
<organism evidence="1 2">
    <name type="scientific">Aminobacter aminovorans</name>
    <name type="common">Chelatobacter heintzii</name>
    <dbReference type="NCBI Taxonomy" id="83263"/>
    <lineage>
        <taxon>Bacteria</taxon>
        <taxon>Pseudomonadati</taxon>
        <taxon>Pseudomonadota</taxon>
        <taxon>Alphaproteobacteria</taxon>
        <taxon>Hyphomicrobiales</taxon>
        <taxon>Phyllobacteriaceae</taxon>
        <taxon>Aminobacter</taxon>
    </lineage>
</organism>
<gene>
    <name evidence="1" type="ORF">NCTC10684_04074</name>
</gene>
<name>A0A380WR77_AMIAI</name>
<proteinExistence type="predicted"/>
<protein>
    <submittedName>
        <fullName evidence="1">Uncharacterized protein</fullName>
    </submittedName>
</protein>
<dbReference type="AlphaFoldDB" id="A0A380WR77"/>